<feature type="chain" id="PRO_5011437563" description="Lipoprotein" evidence="1">
    <location>
        <begin position="23"/>
        <end position="187"/>
    </location>
</feature>
<dbReference type="EMBL" id="FMXN01000006">
    <property type="protein sequence ID" value="SDB35083.1"/>
    <property type="molecule type" value="Genomic_DNA"/>
</dbReference>
<proteinExistence type="predicted"/>
<evidence type="ECO:0000313" key="3">
    <source>
        <dbReference type="Proteomes" id="UP000199626"/>
    </source>
</evidence>
<organism evidence="2 3">
    <name type="scientific">Pseudidiomarina indica</name>
    <dbReference type="NCBI Taxonomy" id="1159017"/>
    <lineage>
        <taxon>Bacteria</taxon>
        <taxon>Pseudomonadati</taxon>
        <taxon>Pseudomonadota</taxon>
        <taxon>Gammaproteobacteria</taxon>
        <taxon>Alteromonadales</taxon>
        <taxon>Idiomarinaceae</taxon>
        <taxon>Pseudidiomarina</taxon>
    </lineage>
</organism>
<keyword evidence="1" id="KW-0732">Signal</keyword>
<gene>
    <name evidence="2" type="ORF">SAMN02927930_01360</name>
</gene>
<reference evidence="3" key="1">
    <citation type="submission" date="2016-10" db="EMBL/GenBank/DDBJ databases">
        <authorList>
            <person name="Varghese N."/>
            <person name="Submissions S."/>
        </authorList>
    </citation>
    <scope>NUCLEOTIDE SEQUENCE [LARGE SCALE GENOMIC DNA]</scope>
    <source>
        <strain evidence="3">CGMCC 1.10824</strain>
    </source>
</reference>
<dbReference type="AlphaFoldDB" id="A0A1G6CQB4"/>
<evidence type="ECO:0008006" key="4">
    <source>
        <dbReference type="Google" id="ProtNLM"/>
    </source>
</evidence>
<feature type="signal peptide" evidence="1">
    <location>
        <begin position="1"/>
        <end position="22"/>
    </location>
</feature>
<protein>
    <recommendedName>
        <fullName evidence="4">Lipoprotein</fullName>
    </recommendedName>
</protein>
<dbReference type="RefSeq" id="WP_143001076.1">
    <property type="nucleotide sequence ID" value="NZ_FMXN01000006.1"/>
</dbReference>
<dbReference type="OrthoDB" id="6401666at2"/>
<accession>A0A1G6CQB4</accession>
<keyword evidence="3" id="KW-1185">Reference proteome</keyword>
<evidence type="ECO:0000256" key="1">
    <source>
        <dbReference type="SAM" id="SignalP"/>
    </source>
</evidence>
<evidence type="ECO:0000313" key="2">
    <source>
        <dbReference type="EMBL" id="SDB35083.1"/>
    </source>
</evidence>
<name>A0A1G6CQB4_9GAMM</name>
<sequence>MNKCILKLMAVFSLSACSLSSSQDYTSSYRGDCYRLLRASVLYKGWCVNLSSSFSIASSCLGLQSFPIETYDKDKNILNSFAEYQSDKDFWNKKLFGTSLSSSKYTLVDEVSTDTQFQITQVIEQQWGTDGYFWAVRAKILTGKYKGKVVTLPTYKFHLGQAWAKRPSTESFYLDSSYVMSCGAIAD</sequence>
<dbReference type="Proteomes" id="UP000199626">
    <property type="component" value="Unassembled WGS sequence"/>
</dbReference>